<dbReference type="AlphaFoldDB" id="A0A3B0PVY6"/>
<dbReference type="EMBL" id="LS991953">
    <property type="protein sequence ID" value="SYV93621.1"/>
    <property type="molecule type" value="Genomic_DNA"/>
</dbReference>
<accession>A0A3B0PVY6</accession>
<reference evidence="2" key="1">
    <citation type="submission" date="2018-06" db="EMBL/GenBank/DDBJ databases">
        <authorList>
            <consortium name="Pathogen Informatics"/>
        </authorList>
    </citation>
    <scope>NUCLEOTIDE SEQUENCE [LARGE SCALE GENOMIC DNA]</scope>
    <source>
        <strain evidence="2">NCTC10124</strain>
    </source>
</reference>
<organism evidence="1 2">
    <name type="scientific">Mycoplasmopsis synoviae</name>
    <name type="common">Mycoplasma synoviae</name>
    <dbReference type="NCBI Taxonomy" id="2109"/>
    <lineage>
        <taxon>Bacteria</taxon>
        <taxon>Bacillati</taxon>
        <taxon>Mycoplasmatota</taxon>
        <taxon>Mycoplasmoidales</taxon>
        <taxon>Metamycoplasmataceae</taxon>
        <taxon>Mycoplasmopsis</taxon>
    </lineage>
</organism>
<gene>
    <name evidence="1" type="ORF">NCTC10124_01375</name>
</gene>
<evidence type="ECO:0000313" key="1">
    <source>
        <dbReference type="EMBL" id="SYV93621.1"/>
    </source>
</evidence>
<proteinExistence type="predicted"/>
<evidence type="ECO:0000313" key="2">
    <source>
        <dbReference type="Proteomes" id="UP000259328"/>
    </source>
</evidence>
<dbReference type="Proteomes" id="UP000259328">
    <property type="component" value="Chromosome"/>
</dbReference>
<dbReference type="Gene3D" id="3.10.20.580">
    <property type="match status" value="1"/>
</dbReference>
<protein>
    <submittedName>
        <fullName evidence="1">Uncharacterized protein</fullName>
    </submittedName>
</protein>
<name>A0A3B0PVY6_MYCSY</name>
<sequence>MILDEIQIDFTGVTSEENFDDIKKLIKATIVKIISKEKFKSIKELNKRLRKSVRKKIFKTTDKDSVVALSFISV</sequence>